<feature type="transmembrane region" description="Helical" evidence="1">
    <location>
        <begin position="308"/>
        <end position="327"/>
    </location>
</feature>
<accession>A0A0H2LPU7</accession>
<feature type="transmembrane region" description="Helical" evidence="1">
    <location>
        <begin position="200"/>
        <end position="216"/>
    </location>
</feature>
<evidence type="ECO:0000313" key="3">
    <source>
        <dbReference type="Proteomes" id="UP000035170"/>
    </source>
</evidence>
<keyword evidence="1" id="KW-0472">Membrane</keyword>
<comment type="caution">
    <text evidence="2">The sequence shown here is derived from an EMBL/GenBank/DDBJ whole genome shotgun (WGS) entry which is preliminary data.</text>
</comment>
<feature type="transmembrane region" description="Helical" evidence="1">
    <location>
        <begin position="57"/>
        <end position="77"/>
    </location>
</feature>
<feature type="transmembrane region" description="Helical" evidence="1">
    <location>
        <begin position="236"/>
        <end position="258"/>
    </location>
</feature>
<evidence type="ECO:0000256" key="1">
    <source>
        <dbReference type="SAM" id="Phobius"/>
    </source>
</evidence>
<feature type="transmembrane region" description="Helical" evidence="1">
    <location>
        <begin position="17"/>
        <end position="37"/>
    </location>
</feature>
<feature type="transmembrane region" description="Helical" evidence="1">
    <location>
        <begin position="141"/>
        <end position="169"/>
    </location>
</feature>
<keyword evidence="3" id="KW-1185">Reference proteome</keyword>
<keyword evidence="1" id="KW-1133">Transmembrane helix</keyword>
<dbReference type="RefSeq" id="WP_047787579.1">
    <property type="nucleotide sequence ID" value="NZ_JZWI01000057.1"/>
</dbReference>
<protein>
    <submittedName>
        <fullName evidence="2">Uncharacterized protein</fullName>
    </submittedName>
</protein>
<feature type="transmembrane region" description="Helical" evidence="1">
    <location>
        <begin position="98"/>
        <end position="121"/>
    </location>
</feature>
<gene>
    <name evidence="2" type="ORF">VPARA_65770</name>
</gene>
<feature type="transmembrane region" description="Helical" evidence="1">
    <location>
        <begin position="270"/>
        <end position="296"/>
    </location>
</feature>
<dbReference type="EMBL" id="JZWI01000057">
    <property type="protein sequence ID" value="KLN52309.1"/>
    <property type="molecule type" value="Genomic_DNA"/>
</dbReference>
<dbReference type="Proteomes" id="UP000035170">
    <property type="component" value="Unassembled WGS sequence"/>
</dbReference>
<keyword evidence="1" id="KW-0812">Transmembrane</keyword>
<organism evidence="2 3">
    <name type="scientific">Variovorax paradoxus</name>
    <dbReference type="NCBI Taxonomy" id="34073"/>
    <lineage>
        <taxon>Bacteria</taxon>
        <taxon>Pseudomonadati</taxon>
        <taxon>Pseudomonadota</taxon>
        <taxon>Betaproteobacteria</taxon>
        <taxon>Burkholderiales</taxon>
        <taxon>Comamonadaceae</taxon>
        <taxon>Variovorax</taxon>
    </lineage>
</organism>
<dbReference type="PATRIC" id="fig|34073.19.peg.6776"/>
<dbReference type="AlphaFoldDB" id="A0A0H2LPU7"/>
<sequence length="339" mass="35842">MAASPSFERAQHLPGNFAWIAAAVEAALFVVSMAVQLLPSSPHSEQMRGVYAQAGVWVPLLSRVVTVWLLAATLAWCHARKALDERGAARIAQLRGPAGRFGAVFLAAMVVNILALTPLFYQAQVLFMPGGPLHERVDMYGLRSTMATSVLVQSVIQMLVLVASVWLAARFALRERSTALADASPGAADEGAGAATPRRAVALVAAATFVSLQMWIGNVASGWVGTSRDSEVVPLLLGWFAVPLLVCALAFWGGWLGAAPGPAQTRPFRAVAAAVSTFVLLQVVCAGLAIGGLLWIASFSGSSGGSRLVALAVAMAAIYLVLLVVAMRTITRRFYRRYL</sequence>
<reference evidence="2 3" key="1">
    <citation type="submission" date="2015-03" db="EMBL/GenBank/DDBJ databases">
        <title>Genome sequence of Variovorax paradoxus TBEA6.</title>
        <authorList>
            <person name="Poehlein A."/>
            <person name="Schuldes J."/>
            <person name="Wuebbeler J.H."/>
            <person name="Hiessl S."/>
            <person name="Steinbuechel A."/>
            <person name="Daniel R."/>
        </authorList>
    </citation>
    <scope>NUCLEOTIDE SEQUENCE [LARGE SCALE GENOMIC DNA]</scope>
    <source>
        <strain evidence="2 3">TBEA6</strain>
    </source>
</reference>
<evidence type="ECO:0000313" key="2">
    <source>
        <dbReference type="EMBL" id="KLN52309.1"/>
    </source>
</evidence>
<proteinExistence type="predicted"/>
<name>A0A0H2LPU7_VARPD</name>